<reference evidence="16 23" key="1">
    <citation type="journal article" date="2015" name="PLoS ONE">
        <title>Genomic analysis reveals the molecular basis for capsule loss in the group B streptococcus population.</title>
        <authorList>
            <consortium name="DEVANI Consortium"/>
            <person name="Rosini R."/>
            <person name="Campisi E."/>
            <person name="De Chiara M."/>
            <person name="Tettelin H."/>
            <person name="Rinaudo D."/>
            <person name="Toniolo C."/>
            <person name="Metruccio M."/>
            <person name="Guidotti S."/>
            <person name="Sorensen U.B."/>
            <person name="Kilian M."/>
            <person name="Ramirez M."/>
            <person name="Janulczyk R."/>
            <person name="Donati C."/>
            <person name="Grandi G."/>
            <person name="Margarit I."/>
        </authorList>
    </citation>
    <scope>NUCLEOTIDE SEQUENCE [LARGE SCALE GENOMIC DNA]</scope>
    <source>
        <strain evidence="16 23">ES-PW-063</strain>
    </source>
</reference>
<evidence type="ECO:0000259" key="15">
    <source>
        <dbReference type="SMART" id="SM00387"/>
    </source>
</evidence>
<evidence type="ECO:0000256" key="7">
    <source>
        <dbReference type="ARBA" id="ARBA00022692"/>
    </source>
</evidence>
<reference evidence="19 27" key="3">
    <citation type="journal article" date="2018" name="Emerg. Microbes Infect.">
        <title>Phenotypic and molecular analysis of nontypeable Group B streptococci: identification of cps2a and hybrid cps2a/cps5 Group B streptococcal capsule gene clusters.</title>
        <authorList>
            <person name="Alhhazmi A."/>
            <person name="Tyrrell G.J."/>
        </authorList>
    </citation>
    <scope>NUCLEOTIDE SEQUENCE [LARGE SCALE GENOMIC DNA]</scope>
    <source>
        <strain evidence="19 27">PLGBS17</strain>
    </source>
</reference>
<keyword evidence="7 14" id="KW-0812">Transmembrane</keyword>
<evidence type="ECO:0000256" key="9">
    <source>
        <dbReference type="ARBA" id="ARBA00022777"/>
    </source>
</evidence>
<evidence type="ECO:0000313" key="24">
    <source>
        <dbReference type="Proteomes" id="UP000093122"/>
    </source>
</evidence>
<feature type="transmembrane region" description="Helical" evidence="14">
    <location>
        <begin position="179"/>
        <end position="198"/>
    </location>
</feature>
<comment type="catalytic activity">
    <reaction evidence="1">
        <text>ATP + protein L-histidine = ADP + protein N-phospho-L-histidine.</text>
        <dbReference type="EC" id="2.7.13.3"/>
    </reaction>
</comment>
<keyword evidence="11 14" id="KW-1133">Transmembrane helix</keyword>
<dbReference type="SUPFAM" id="SSF55874">
    <property type="entry name" value="ATPase domain of HSP90 chaperone/DNA topoisomerase II/histidine kinase"/>
    <property type="match status" value="1"/>
</dbReference>
<dbReference type="InterPro" id="IPR029016">
    <property type="entry name" value="GAF-like_dom_sf"/>
</dbReference>
<dbReference type="Proteomes" id="UP000256718">
    <property type="component" value="Unassembled WGS sequence"/>
</dbReference>
<dbReference type="Proteomes" id="UP000035174">
    <property type="component" value="Unassembled WGS sequence"/>
</dbReference>
<evidence type="ECO:0000256" key="1">
    <source>
        <dbReference type="ARBA" id="ARBA00000085"/>
    </source>
</evidence>
<evidence type="ECO:0000313" key="23">
    <source>
        <dbReference type="Proteomes" id="UP000035174"/>
    </source>
</evidence>
<dbReference type="InterPro" id="IPR036890">
    <property type="entry name" value="HATPase_C_sf"/>
</dbReference>
<evidence type="ECO:0000256" key="13">
    <source>
        <dbReference type="ARBA" id="ARBA00023136"/>
    </source>
</evidence>
<reference evidence="18 24" key="2">
    <citation type="journal article" date="2016" name="Sci. Rep.">
        <title>Serotype IV Streptococcus agalactiae ST-452 has arisen from large genomic recombination events between CC23 and the hypervirulent CC17 lineages.</title>
        <authorList>
            <person name="Campisi E."/>
            <person name="Rinaudo C.D."/>
            <person name="Donati C."/>
            <person name="Barucco M."/>
            <person name="Torricelli G."/>
            <person name="Edwards M.S."/>
            <person name="Baker C.J."/>
            <person name="Margarit I."/>
            <person name="Rosini R."/>
        </authorList>
    </citation>
    <scope>NUCLEOTIDE SEQUENCE [LARGE SCALE GENOMIC DNA]</scope>
    <source>
        <strain evidence="18 24">CZ-PW-140</strain>
    </source>
</reference>
<dbReference type="GO" id="GO:0071555">
    <property type="term" value="P:cell wall organization"/>
    <property type="evidence" value="ECO:0007669"/>
    <property type="project" value="InterPro"/>
</dbReference>
<dbReference type="Gene3D" id="3.30.565.10">
    <property type="entry name" value="Histidine kinase-like ATPase, C-terminal domain"/>
    <property type="match status" value="1"/>
</dbReference>
<dbReference type="GO" id="GO:0005524">
    <property type="term" value="F:ATP binding"/>
    <property type="evidence" value="ECO:0007669"/>
    <property type="project" value="UniProtKB-KW"/>
</dbReference>
<evidence type="ECO:0000313" key="17">
    <source>
        <dbReference type="EMBL" id="MDK6899888.1"/>
    </source>
</evidence>
<dbReference type="Proteomes" id="UP001230629">
    <property type="component" value="Unassembled WGS sequence"/>
</dbReference>
<dbReference type="SMART" id="SM00387">
    <property type="entry name" value="HATPase_c"/>
    <property type="match status" value="1"/>
</dbReference>
<feature type="transmembrane region" description="Helical" evidence="14">
    <location>
        <begin position="6"/>
        <end position="26"/>
    </location>
</feature>
<evidence type="ECO:0000313" key="21">
    <source>
        <dbReference type="EMBL" id="SUN13513.1"/>
    </source>
</evidence>
<reference evidence="22 28" key="5">
    <citation type="submission" date="2018-12" db="EMBL/GenBank/DDBJ databases">
        <authorList>
            <consortium name="Pathogen Informatics"/>
        </authorList>
    </citation>
    <scope>NUCLEOTIDE SEQUENCE [LARGE SCALE GENOMIC DNA]</scope>
    <source>
        <strain evidence="22 28">NCTC8184</strain>
    </source>
</reference>
<keyword evidence="8" id="KW-0547">Nucleotide-binding</keyword>
<dbReference type="Gene3D" id="3.30.450.40">
    <property type="match status" value="1"/>
</dbReference>
<dbReference type="RefSeq" id="WP_000930334.1">
    <property type="nucleotide sequence ID" value="NZ_AP018935.1"/>
</dbReference>
<dbReference type="InterPro" id="IPR003594">
    <property type="entry name" value="HATPase_dom"/>
</dbReference>
<protein>
    <recommendedName>
        <fullName evidence="3">histidine kinase</fullName>
        <ecNumber evidence="3">2.7.13.3</ecNumber>
    </recommendedName>
</protein>
<dbReference type="EMBL" id="LR134265">
    <property type="protein sequence ID" value="VED66214.1"/>
    <property type="molecule type" value="Genomic_DNA"/>
</dbReference>
<dbReference type="PANTHER" id="PTHR34220">
    <property type="entry name" value="SENSOR HISTIDINE KINASE YPDA"/>
    <property type="match status" value="1"/>
</dbReference>
<dbReference type="EC" id="2.7.13.3" evidence="3"/>
<dbReference type="SMR" id="A0A0E1EJP2"/>
<dbReference type="Proteomes" id="UP000268870">
    <property type="component" value="Chromosome"/>
</dbReference>
<reference evidence="25 26" key="4">
    <citation type="submission" date="2018-06" db="EMBL/GenBank/DDBJ databases">
        <authorList>
            <consortium name="Pathogen Informatics"/>
            <person name="Doyle S."/>
        </authorList>
    </citation>
    <scope>NUCLEOTIDE SEQUENCE [LARGE SCALE GENOMIC DNA]</scope>
    <source>
        <strain evidence="20 25">NCTC8181</strain>
        <strain evidence="21 26">NCTC8185</strain>
    </source>
</reference>
<proteinExistence type="predicted"/>
<evidence type="ECO:0000313" key="19">
    <source>
        <dbReference type="EMBL" id="RDY77372.1"/>
    </source>
</evidence>
<dbReference type="EMBL" id="QHGZ01000227">
    <property type="protein sequence ID" value="RDY77372.1"/>
    <property type="molecule type" value="Genomic_DNA"/>
</dbReference>
<evidence type="ECO:0000256" key="8">
    <source>
        <dbReference type="ARBA" id="ARBA00022741"/>
    </source>
</evidence>
<evidence type="ECO:0000313" key="20">
    <source>
        <dbReference type="EMBL" id="SQA17909.1"/>
    </source>
</evidence>
<evidence type="ECO:0000256" key="11">
    <source>
        <dbReference type="ARBA" id="ARBA00022989"/>
    </source>
</evidence>
<name>A0A0E1EJP2_STRAG</name>
<dbReference type="EMBL" id="UHEQ01000004">
    <property type="protein sequence ID" value="SUN13513.1"/>
    <property type="molecule type" value="Genomic_DNA"/>
</dbReference>
<dbReference type="Pfam" id="PF02518">
    <property type="entry name" value="HATPase_c"/>
    <property type="match status" value="1"/>
</dbReference>
<keyword evidence="9 20" id="KW-0418">Kinase</keyword>
<feature type="domain" description="Histidine kinase/HSP90-like ATPase" evidence="15">
    <location>
        <begin position="464"/>
        <end position="571"/>
    </location>
</feature>
<evidence type="ECO:0000256" key="6">
    <source>
        <dbReference type="ARBA" id="ARBA00022679"/>
    </source>
</evidence>
<evidence type="ECO:0000313" key="26">
    <source>
        <dbReference type="Proteomes" id="UP000254076"/>
    </source>
</evidence>
<dbReference type="Proteomes" id="UP000254076">
    <property type="component" value="Unassembled WGS sequence"/>
</dbReference>
<gene>
    <name evidence="20" type="primary">ypdA</name>
    <name evidence="18" type="ORF">AX245_02140</name>
    <name evidence="19" type="ORF">C4618_11425</name>
    <name evidence="20" type="ORF">NCTC8181_00888</name>
    <name evidence="22" type="ORF">NCTC8184_02317</name>
    <name evidence="21" type="ORF">NCTC8185_00714</name>
    <name evidence="17" type="ORF">QP229_07770</name>
    <name evidence="16" type="ORF">WA45_02455</name>
</gene>
<dbReference type="SUPFAM" id="SSF55781">
    <property type="entry name" value="GAF domain-like"/>
    <property type="match status" value="1"/>
</dbReference>
<feature type="transmembrane region" description="Helical" evidence="14">
    <location>
        <begin position="38"/>
        <end position="57"/>
    </location>
</feature>
<dbReference type="InterPro" id="IPR011620">
    <property type="entry name" value="Sig_transdc_His_kinase_LytS_TM"/>
</dbReference>
<evidence type="ECO:0000256" key="14">
    <source>
        <dbReference type="SAM" id="Phobius"/>
    </source>
</evidence>
<feature type="transmembrane region" description="Helical" evidence="14">
    <location>
        <begin position="152"/>
        <end position="173"/>
    </location>
</feature>
<dbReference type="KEGG" id="sage:EN72_01225"/>
<evidence type="ECO:0000313" key="16">
    <source>
        <dbReference type="EMBL" id="KLJ30429.1"/>
    </source>
</evidence>
<dbReference type="GO" id="GO:0000155">
    <property type="term" value="F:phosphorelay sensor kinase activity"/>
    <property type="evidence" value="ECO:0007669"/>
    <property type="project" value="InterPro"/>
</dbReference>
<accession>A0A0E1EJP2</accession>
<keyword evidence="12" id="KW-0902">Two-component regulatory system</keyword>
<dbReference type="Pfam" id="PF06580">
    <property type="entry name" value="His_kinase"/>
    <property type="match status" value="1"/>
</dbReference>
<evidence type="ECO:0000256" key="10">
    <source>
        <dbReference type="ARBA" id="ARBA00022840"/>
    </source>
</evidence>
<keyword evidence="6" id="KW-0808">Transferase</keyword>
<dbReference type="KEGG" id="sagg:EN73_01190"/>
<dbReference type="AlphaFoldDB" id="A0A0E1EJP2"/>
<feature type="transmembrane region" description="Helical" evidence="14">
    <location>
        <begin position="112"/>
        <end position="132"/>
    </location>
</feature>
<evidence type="ECO:0000313" key="18">
    <source>
        <dbReference type="EMBL" id="OCM72796.1"/>
    </source>
</evidence>
<keyword evidence="5" id="KW-0597">Phosphoprotein</keyword>
<organism evidence="16 23">
    <name type="scientific">Streptococcus agalactiae</name>
    <dbReference type="NCBI Taxonomy" id="1311"/>
    <lineage>
        <taxon>Bacteria</taxon>
        <taxon>Bacillati</taxon>
        <taxon>Bacillota</taxon>
        <taxon>Bacilli</taxon>
        <taxon>Lactobacillales</taxon>
        <taxon>Streptococcaceae</taxon>
        <taxon>Streptococcus</taxon>
    </lineage>
</organism>
<dbReference type="PANTHER" id="PTHR34220:SF7">
    <property type="entry name" value="SENSOR HISTIDINE KINASE YPDA"/>
    <property type="match status" value="1"/>
</dbReference>
<dbReference type="EMBL" id="LCVB01000015">
    <property type="protein sequence ID" value="KLJ30429.1"/>
    <property type="molecule type" value="Genomic_DNA"/>
</dbReference>
<dbReference type="Proteomes" id="UP000250200">
    <property type="component" value="Unassembled WGS sequence"/>
</dbReference>
<keyword evidence="10" id="KW-0067">ATP-binding</keyword>
<dbReference type="Proteomes" id="UP000093122">
    <property type="component" value="Unassembled WGS sequence"/>
</dbReference>
<evidence type="ECO:0000256" key="3">
    <source>
        <dbReference type="ARBA" id="ARBA00012438"/>
    </source>
</evidence>
<evidence type="ECO:0000256" key="12">
    <source>
        <dbReference type="ARBA" id="ARBA00023012"/>
    </source>
</evidence>
<comment type="subcellular location">
    <subcellularLocation>
        <location evidence="2">Cell membrane</location>
        <topology evidence="2">Multi-pass membrane protein</topology>
    </subcellularLocation>
</comment>
<evidence type="ECO:0000256" key="2">
    <source>
        <dbReference type="ARBA" id="ARBA00004651"/>
    </source>
</evidence>
<evidence type="ECO:0000256" key="4">
    <source>
        <dbReference type="ARBA" id="ARBA00022475"/>
    </source>
</evidence>
<sequence>MLMVLLFQRLGIIMILAFLLVNNSYFRQLIEERSKRETVVLVIIFGLFVIISNITGIEIKGDRSLVERPFLTTISHSDSLANTRTLVITTASLVGGPLVGSIVGFIGGVHRFFQGSFSGSFYIVSSVLVGIVSGKIGDKLKENHLYPSTSQVILISIIAESIQMLFVGIFTGWELVKMIVIPMMILNSLGSTLFLAILKTYLSNESQLRAVQTRDVLELTRQTLPYLRQGLTPQSARSVCEIIKRHTNFDAVGLTDRSNVLAHIGVGHDHHIAGQPVKTDLSKSVIFDGEPRIAQDKAAISCPDHNCQLNSAIVVPLKINDKTVGALKMYFAGDKTMSEVEENLVLGLAQIFSGQLAMGITEEQNKLASMAEIKALQAQINPHFFFNAINTISALIRIDSDKARYALMQLSTFFRTSLQGGQDREVTLEQEKSHVDAYMNVEKLRFPDKYQLSYDISAPEKMKLPPFGLQVLVENAVRHAFKERKTDNHILVQIKPDGHYYCVSVSDNGQGISDTIIDKLGQETVAESKGTGTALVNLNNRLNLLYGSVSCLHFSSDKNGTKVWYRIPNRIREDEHENFNS</sequence>
<keyword evidence="17" id="KW-0675">Receptor</keyword>
<evidence type="ECO:0000313" key="25">
    <source>
        <dbReference type="Proteomes" id="UP000250200"/>
    </source>
</evidence>
<evidence type="ECO:0000256" key="5">
    <source>
        <dbReference type="ARBA" id="ARBA00022553"/>
    </source>
</evidence>
<evidence type="ECO:0000313" key="22">
    <source>
        <dbReference type="EMBL" id="VED66214.1"/>
    </source>
</evidence>
<dbReference type="CDD" id="cd16957">
    <property type="entry name" value="HATPase_LytS-like"/>
    <property type="match status" value="1"/>
</dbReference>
<keyword evidence="4" id="KW-1003">Cell membrane</keyword>
<dbReference type="EMBL" id="UAVB01000001">
    <property type="protein sequence ID" value="SQA17909.1"/>
    <property type="molecule type" value="Genomic_DNA"/>
</dbReference>
<keyword evidence="13 14" id="KW-0472">Membrane</keyword>
<dbReference type="OMA" id="RVARNEM"/>
<dbReference type="Pfam" id="PF07694">
    <property type="entry name" value="5TM-5TMR_LYT"/>
    <property type="match status" value="1"/>
</dbReference>
<dbReference type="GO" id="GO:0005886">
    <property type="term" value="C:plasma membrane"/>
    <property type="evidence" value="ECO:0007669"/>
    <property type="project" value="UniProtKB-SubCell"/>
</dbReference>
<reference evidence="17" key="6">
    <citation type="submission" date="2023-05" db="EMBL/GenBank/DDBJ databases">
        <title>Cataloging the Phylogenetic Diversity of Human Bladder Bacteria.</title>
        <authorList>
            <person name="Du J."/>
        </authorList>
    </citation>
    <scope>NUCLEOTIDE SEQUENCE</scope>
    <source>
        <strain evidence="17">UMB8703</strain>
    </source>
</reference>
<dbReference type="EMBL" id="MAWT01000001">
    <property type="protein sequence ID" value="OCM72796.1"/>
    <property type="molecule type" value="Genomic_DNA"/>
</dbReference>
<dbReference type="InterPro" id="IPR050640">
    <property type="entry name" value="Bact_2-comp_sensor_kinase"/>
</dbReference>
<dbReference type="EMBL" id="JASOIH010000008">
    <property type="protein sequence ID" value="MDK6899888.1"/>
    <property type="molecule type" value="Genomic_DNA"/>
</dbReference>
<evidence type="ECO:0000313" key="28">
    <source>
        <dbReference type="Proteomes" id="UP000268870"/>
    </source>
</evidence>
<evidence type="ECO:0000313" key="27">
    <source>
        <dbReference type="Proteomes" id="UP000256718"/>
    </source>
</evidence>
<dbReference type="InterPro" id="IPR010559">
    <property type="entry name" value="Sig_transdc_His_kin_internal"/>
</dbReference>